<keyword evidence="10" id="KW-1185">Reference proteome</keyword>
<protein>
    <recommendedName>
        <fullName evidence="8">Reverse transcriptase RNase H-like domain-containing protein</fullName>
    </recommendedName>
</protein>
<accession>A0AA88XYJ2</accession>
<proteinExistence type="predicted"/>
<dbReference type="EMBL" id="VSWD01000012">
    <property type="protein sequence ID" value="KAK3085654.1"/>
    <property type="molecule type" value="Genomic_DNA"/>
</dbReference>
<keyword evidence="1" id="KW-0808">Transferase</keyword>
<keyword evidence="5" id="KW-0378">Hydrolase</keyword>
<dbReference type="GO" id="GO:0003964">
    <property type="term" value="F:RNA-directed DNA polymerase activity"/>
    <property type="evidence" value="ECO:0007669"/>
    <property type="project" value="UniProtKB-KW"/>
</dbReference>
<name>A0AA88XYJ2_PINIB</name>
<keyword evidence="3" id="KW-0540">Nuclease</keyword>
<dbReference type="PANTHER" id="PTHR34072">
    <property type="entry name" value="ENZYMATIC POLYPROTEIN-RELATED"/>
    <property type="match status" value="1"/>
</dbReference>
<sequence length="147" mass="16824">MGVPDPEQGDFILDCDACDVGKGGVLSKIQDGRERVLYYGSRTLNKSERNYCVTDKELLAVRYFVDYFRQYLLGRHFLVRTDHQALVWLFHLKDPKGRVASKCKRKATVMDEQVRKPKTRKQSAGNELPGETTAVPKYSHAESSELR</sequence>
<keyword evidence="4" id="KW-0255">Endonuclease</keyword>
<dbReference type="InterPro" id="IPR043502">
    <property type="entry name" value="DNA/RNA_pol_sf"/>
</dbReference>
<evidence type="ECO:0000256" key="5">
    <source>
        <dbReference type="ARBA" id="ARBA00022801"/>
    </source>
</evidence>
<reference evidence="9" key="1">
    <citation type="submission" date="2019-08" db="EMBL/GenBank/DDBJ databases">
        <title>The improved chromosome-level genome for the pearl oyster Pinctada fucata martensii using PacBio sequencing and Hi-C.</title>
        <authorList>
            <person name="Zheng Z."/>
        </authorList>
    </citation>
    <scope>NUCLEOTIDE SEQUENCE</scope>
    <source>
        <strain evidence="9">ZZ-2019</strain>
        <tissue evidence="9">Adductor muscle</tissue>
    </source>
</reference>
<dbReference type="SUPFAM" id="SSF56672">
    <property type="entry name" value="DNA/RNA polymerases"/>
    <property type="match status" value="1"/>
</dbReference>
<dbReference type="AlphaFoldDB" id="A0AA88XYJ2"/>
<keyword evidence="6" id="KW-0695">RNA-directed DNA polymerase</keyword>
<dbReference type="InterPro" id="IPR041373">
    <property type="entry name" value="RT_RNaseH"/>
</dbReference>
<evidence type="ECO:0000256" key="7">
    <source>
        <dbReference type="SAM" id="MobiDB-lite"/>
    </source>
</evidence>
<evidence type="ECO:0000256" key="6">
    <source>
        <dbReference type="ARBA" id="ARBA00022918"/>
    </source>
</evidence>
<keyword evidence="2" id="KW-0548">Nucleotidyltransferase</keyword>
<dbReference type="GO" id="GO:0004519">
    <property type="term" value="F:endonuclease activity"/>
    <property type="evidence" value="ECO:0007669"/>
    <property type="project" value="UniProtKB-KW"/>
</dbReference>
<evidence type="ECO:0000256" key="2">
    <source>
        <dbReference type="ARBA" id="ARBA00022695"/>
    </source>
</evidence>
<dbReference type="PANTHER" id="PTHR34072:SF49">
    <property type="entry name" value="RIBONUCLEASE H"/>
    <property type="match status" value="1"/>
</dbReference>
<dbReference type="Proteomes" id="UP001186944">
    <property type="component" value="Unassembled WGS sequence"/>
</dbReference>
<comment type="caution">
    <text evidence="9">The sequence shown here is derived from an EMBL/GenBank/DDBJ whole genome shotgun (WGS) entry which is preliminary data.</text>
</comment>
<evidence type="ECO:0000256" key="1">
    <source>
        <dbReference type="ARBA" id="ARBA00022679"/>
    </source>
</evidence>
<evidence type="ECO:0000259" key="8">
    <source>
        <dbReference type="Pfam" id="PF17917"/>
    </source>
</evidence>
<dbReference type="GO" id="GO:0016787">
    <property type="term" value="F:hydrolase activity"/>
    <property type="evidence" value="ECO:0007669"/>
    <property type="project" value="UniProtKB-KW"/>
</dbReference>
<gene>
    <name evidence="9" type="ORF">FSP39_006729</name>
</gene>
<dbReference type="Gene3D" id="3.10.20.370">
    <property type="match status" value="1"/>
</dbReference>
<evidence type="ECO:0000313" key="10">
    <source>
        <dbReference type="Proteomes" id="UP001186944"/>
    </source>
</evidence>
<feature type="domain" description="Reverse transcriptase RNase H-like" evidence="8">
    <location>
        <begin position="10"/>
        <end position="100"/>
    </location>
</feature>
<dbReference type="Pfam" id="PF17917">
    <property type="entry name" value="RT_RNaseH"/>
    <property type="match status" value="1"/>
</dbReference>
<evidence type="ECO:0000256" key="4">
    <source>
        <dbReference type="ARBA" id="ARBA00022759"/>
    </source>
</evidence>
<evidence type="ECO:0000313" key="9">
    <source>
        <dbReference type="EMBL" id="KAK3085654.1"/>
    </source>
</evidence>
<dbReference type="CDD" id="cd09274">
    <property type="entry name" value="RNase_HI_RT_Ty3"/>
    <property type="match status" value="1"/>
</dbReference>
<dbReference type="FunFam" id="3.10.20.370:FF:000001">
    <property type="entry name" value="Retrovirus-related Pol polyprotein from transposon 17.6-like protein"/>
    <property type="match status" value="1"/>
</dbReference>
<organism evidence="9 10">
    <name type="scientific">Pinctada imbricata</name>
    <name type="common">Atlantic pearl-oyster</name>
    <name type="synonym">Pinctada martensii</name>
    <dbReference type="NCBI Taxonomy" id="66713"/>
    <lineage>
        <taxon>Eukaryota</taxon>
        <taxon>Metazoa</taxon>
        <taxon>Spiralia</taxon>
        <taxon>Lophotrochozoa</taxon>
        <taxon>Mollusca</taxon>
        <taxon>Bivalvia</taxon>
        <taxon>Autobranchia</taxon>
        <taxon>Pteriomorphia</taxon>
        <taxon>Pterioida</taxon>
        <taxon>Pterioidea</taxon>
        <taxon>Pteriidae</taxon>
        <taxon>Pinctada</taxon>
    </lineage>
</organism>
<evidence type="ECO:0000256" key="3">
    <source>
        <dbReference type="ARBA" id="ARBA00022722"/>
    </source>
</evidence>
<feature type="region of interest" description="Disordered" evidence="7">
    <location>
        <begin position="106"/>
        <end position="147"/>
    </location>
</feature>